<organism evidence="4">
    <name type="scientific">Oceaniferula spumae</name>
    <dbReference type="NCBI Taxonomy" id="2979115"/>
    <lineage>
        <taxon>Bacteria</taxon>
        <taxon>Pseudomonadati</taxon>
        <taxon>Verrucomicrobiota</taxon>
        <taxon>Verrucomicrobiia</taxon>
        <taxon>Verrucomicrobiales</taxon>
        <taxon>Verrucomicrobiaceae</taxon>
        <taxon>Oceaniferula</taxon>
    </lineage>
</organism>
<keyword evidence="2" id="KW-0732">Signal</keyword>
<dbReference type="InterPro" id="IPR005181">
    <property type="entry name" value="SASA"/>
</dbReference>
<dbReference type="AlphaFoldDB" id="A0AAT9FQ11"/>
<dbReference type="GO" id="GO:0001681">
    <property type="term" value="F:sialate O-acetylesterase activity"/>
    <property type="evidence" value="ECO:0007669"/>
    <property type="project" value="InterPro"/>
</dbReference>
<dbReference type="Gene3D" id="3.40.50.1110">
    <property type="entry name" value="SGNH hydrolase"/>
    <property type="match status" value="1"/>
</dbReference>
<dbReference type="InterPro" id="IPR039329">
    <property type="entry name" value="SIAE"/>
</dbReference>
<dbReference type="SUPFAM" id="SSF52266">
    <property type="entry name" value="SGNH hydrolase"/>
    <property type="match status" value="1"/>
</dbReference>
<gene>
    <name evidence="4" type="ORF">NT6N_30210</name>
</gene>
<dbReference type="KEGG" id="osu:NT6N_30210"/>
<protein>
    <recommendedName>
        <fullName evidence="3">Sialate O-acetylesterase domain-containing protein</fullName>
    </recommendedName>
</protein>
<accession>A0AAT9FQ11</accession>
<dbReference type="InterPro" id="IPR013783">
    <property type="entry name" value="Ig-like_fold"/>
</dbReference>
<dbReference type="EMBL" id="AP026866">
    <property type="protein sequence ID" value="BDS07981.1"/>
    <property type="molecule type" value="Genomic_DNA"/>
</dbReference>
<feature type="domain" description="Sialate O-acetylesterase" evidence="3">
    <location>
        <begin position="496"/>
        <end position="604"/>
    </location>
</feature>
<feature type="chain" id="PRO_5044017721" description="Sialate O-acetylesterase domain-containing protein" evidence="2">
    <location>
        <begin position="26"/>
        <end position="954"/>
    </location>
</feature>
<evidence type="ECO:0000256" key="2">
    <source>
        <dbReference type="SAM" id="SignalP"/>
    </source>
</evidence>
<dbReference type="Gene3D" id="2.60.40.3440">
    <property type="match status" value="1"/>
</dbReference>
<feature type="signal peptide" evidence="2">
    <location>
        <begin position="1"/>
        <end position="25"/>
    </location>
</feature>
<evidence type="ECO:0000256" key="1">
    <source>
        <dbReference type="ARBA" id="ARBA00022801"/>
    </source>
</evidence>
<reference evidence="4" key="1">
    <citation type="submission" date="2024-07" db="EMBL/GenBank/DDBJ databases">
        <title>Complete genome sequence of Verrucomicrobiaceae bacterium NT6N.</title>
        <authorList>
            <person name="Huang C."/>
            <person name="Takami H."/>
            <person name="Hamasaki K."/>
        </authorList>
    </citation>
    <scope>NUCLEOTIDE SEQUENCE</scope>
    <source>
        <strain evidence="4">NT6N</strain>
    </source>
</reference>
<name>A0AAT9FQ11_9BACT</name>
<dbReference type="PANTHER" id="PTHR22901:SF0">
    <property type="entry name" value="SIALATE O-ACETYLESTERASE"/>
    <property type="match status" value="1"/>
</dbReference>
<dbReference type="InterPro" id="IPR036514">
    <property type="entry name" value="SGNH_hydro_sf"/>
</dbReference>
<sequence length="954" mass="100857">MRLHPLKVIAVVASMLVLAAGLTSAASFTFTGGNIRLGTSWQNDGDTSTGTHPGVGDTGLVAQDGEFSGGNANGIWNGAVITQTSGTLTGTWNINSSSATYNLEGGTIDNAGNFNANGSTFNLSGGLLQFSGDLIVNNATGVVHVSGNATIQADSGDFDLRLNNDDAQFNIAADWTGSFISANDATEADWIAELVYGAGPEGTGTPGTVNTNRLITVGGTAIDDTNFGVYFIVTPDGNGGSSLTLDPNPVISPTLTLASPFQNRMVLQRGKPVKVWGTSDPSAAVSVSFNGTTVNGTADAAGNWLVQLPSQTAGGPHSLVVTSGSTTRTIADVLVGDVWFCFGQSNMVRPLSEMDDSSSYISAIAGNDNIRCLKINQDASLTEAESAGMNWLANSSAGSWTAVGSVFAHRLHTATNMPVAIIWAAWGSSSIEGWMPLELRGQLPHFDEMMNLYQSISEYQSGDTTSSRLPSGYSTNAEGIAGLTANGWSSTSDDIFMRTRPNIIYNKMIHPMRNYGISGFIWYQGEANSGPIENCAQYGFSLPRLVTEYRERFEQGDIPFFGVQLPSHNGSNWPWFREAQSQLKTLNNAHLAVTIDTGSSSDVHPTDKEPIGIRLSLLARKYALGESVAAHGPTFDSMSVSGSDVTITFTNATGMNANTSAGLFQIAGPGANPTFHNADSISVSGNQVTISSTSVTDPQEIRYAWIPVPNALTTLKNSSGIPAAPFRTDTFPLPGLGAQSPRGIDDAYETPQNAALNIPAGGVLTNDIDLNRDTLTATLVTDVSHGTLSLLSDGSFSYTPHNGFAGTDNFTYTSSDGELTSANTIVTITVTGTQTGYYTWRTGIAWNSGDDETANGDPDSDGIGNFLEFAFGLNPFLADATSLPRVSSFDADFVYYEFNNAQEGVVYEVLLSSDLITWSNPPFATLTNTSSTPVQIPRTKEVDGKLFIRLRVSE</sequence>
<dbReference type="NCBIfam" id="TIGR01965">
    <property type="entry name" value="VCBS_repeat"/>
    <property type="match status" value="1"/>
</dbReference>
<dbReference type="InterPro" id="IPR010221">
    <property type="entry name" value="VCBS_dom"/>
</dbReference>
<dbReference type="PANTHER" id="PTHR22901">
    <property type="entry name" value="SIALATE O-ACETYLESTERASE"/>
    <property type="match status" value="1"/>
</dbReference>
<evidence type="ECO:0000259" key="3">
    <source>
        <dbReference type="Pfam" id="PF03629"/>
    </source>
</evidence>
<dbReference type="Gene3D" id="2.60.40.10">
    <property type="entry name" value="Immunoglobulins"/>
    <property type="match status" value="1"/>
</dbReference>
<keyword evidence="1" id="KW-0378">Hydrolase</keyword>
<dbReference type="Pfam" id="PF17963">
    <property type="entry name" value="Big_9"/>
    <property type="match status" value="1"/>
</dbReference>
<dbReference type="GO" id="GO:0005975">
    <property type="term" value="P:carbohydrate metabolic process"/>
    <property type="evidence" value="ECO:0007669"/>
    <property type="project" value="TreeGrafter"/>
</dbReference>
<evidence type="ECO:0000313" key="4">
    <source>
        <dbReference type="EMBL" id="BDS07981.1"/>
    </source>
</evidence>
<proteinExistence type="predicted"/>
<dbReference type="Pfam" id="PF03629">
    <property type="entry name" value="SASA"/>
    <property type="match status" value="1"/>
</dbReference>